<evidence type="ECO:0000313" key="2">
    <source>
        <dbReference type="EMBL" id="MBP1925521.1"/>
    </source>
</evidence>
<accession>A0ABS4GCW9</accession>
<dbReference type="PANTHER" id="PTHR46438">
    <property type="entry name" value="ALPHA/BETA-HYDROLASES SUPERFAMILY PROTEIN"/>
    <property type="match status" value="1"/>
</dbReference>
<dbReference type="Gene3D" id="3.40.50.1820">
    <property type="entry name" value="alpha/beta hydrolase"/>
    <property type="match status" value="1"/>
</dbReference>
<protein>
    <submittedName>
        <fullName evidence="2">Pimeloyl-ACP methyl ester carboxylesterase</fullName>
    </submittedName>
</protein>
<dbReference type="PANTHER" id="PTHR46438:SF11">
    <property type="entry name" value="LIPASE-RELATED"/>
    <property type="match status" value="1"/>
</dbReference>
<dbReference type="InterPro" id="IPR000073">
    <property type="entry name" value="AB_hydrolase_1"/>
</dbReference>
<dbReference type="Pfam" id="PF00561">
    <property type="entry name" value="Abhydrolase_1"/>
    <property type="match status" value="1"/>
</dbReference>
<organism evidence="2 3">
    <name type="scientific">Sedimentibacter acidaminivorans</name>
    <dbReference type="NCBI Taxonomy" id="913099"/>
    <lineage>
        <taxon>Bacteria</taxon>
        <taxon>Bacillati</taxon>
        <taxon>Bacillota</taxon>
        <taxon>Tissierellia</taxon>
        <taxon>Sedimentibacter</taxon>
    </lineage>
</organism>
<evidence type="ECO:0000259" key="1">
    <source>
        <dbReference type="Pfam" id="PF00561"/>
    </source>
</evidence>
<dbReference type="EMBL" id="JAGGKS010000003">
    <property type="protein sequence ID" value="MBP1925521.1"/>
    <property type="molecule type" value="Genomic_DNA"/>
</dbReference>
<name>A0ABS4GCW9_9FIRM</name>
<sequence>MFINVDGLSINYIDEGAGTTVLLLHGWGANIQTMMPIFNILKDKCRVIALDLPGFGESDIPKEPWDSYNYAEFVKKFIDKINVKDLILFGHSHGGRVSIILSAKYDNIVKKLILIDSAGLIPKRKIKYYFKVYSFKFLKIFYTIFVKGDSKESKLESFYKKFGSDDYKASQGIMRQTMVKVINDNLSDLLTNIKASTLLIWGENDEDTPLYMGKLMEEKIKDSGLIVLKDAGHFSYIDCFEQFKAVIFVFLKEDFNK</sequence>
<dbReference type="RefSeq" id="WP_209511250.1">
    <property type="nucleotide sequence ID" value="NZ_JAGGKS010000003.1"/>
</dbReference>
<dbReference type="Proteomes" id="UP001519342">
    <property type="component" value="Unassembled WGS sequence"/>
</dbReference>
<evidence type="ECO:0000313" key="3">
    <source>
        <dbReference type="Proteomes" id="UP001519342"/>
    </source>
</evidence>
<dbReference type="SUPFAM" id="SSF53474">
    <property type="entry name" value="alpha/beta-Hydrolases"/>
    <property type="match status" value="1"/>
</dbReference>
<comment type="caution">
    <text evidence="2">The sequence shown here is derived from an EMBL/GenBank/DDBJ whole genome shotgun (WGS) entry which is preliminary data.</text>
</comment>
<dbReference type="PRINTS" id="PR00111">
    <property type="entry name" value="ABHYDROLASE"/>
</dbReference>
<reference evidence="2 3" key="1">
    <citation type="submission" date="2021-03" db="EMBL/GenBank/DDBJ databases">
        <title>Genomic Encyclopedia of Type Strains, Phase IV (KMG-IV): sequencing the most valuable type-strain genomes for metagenomic binning, comparative biology and taxonomic classification.</title>
        <authorList>
            <person name="Goeker M."/>
        </authorList>
    </citation>
    <scope>NUCLEOTIDE SEQUENCE [LARGE SCALE GENOMIC DNA]</scope>
    <source>
        <strain evidence="2 3">DSM 24004</strain>
    </source>
</reference>
<keyword evidence="3" id="KW-1185">Reference proteome</keyword>
<feature type="domain" description="AB hydrolase-1" evidence="1">
    <location>
        <begin position="20"/>
        <end position="238"/>
    </location>
</feature>
<gene>
    <name evidence="2" type="ORF">J2Z76_001380</name>
</gene>
<dbReference type="InterPro" id="IPR029058">
    <property type="entry name" value="AB_hydrolase_fold"/>
</dbReference>
<proteinExistence type="predicted"/>